<dbReference type="PANTHER" id="PTHR35179">
    <property type="entry name" value="PROTEIN CBG02620"/>
    <property type="match status" value="1"/>
</dbReference>
<dbReference type="EMBL" id="WVTA01000002">
    <property type="protein sequence ID" value="KAK3215555.1"/>
    <property type="molecule type" value="Genomic_DNA"/>
</dbReference>
<dbReference type="Proteomes" id="UP001280581">
    <property type="component" value="Unassembled WGS sequence"/>
</dbReference>
<sequence>MPDYQGSPIYDPNGFAKLRPFGPFIDPRTFEIEPTTVRSLIIASVVFCVAMMFAGLAVVIGIQQTKASRNPWKSTYIWMIWIELGACIIIAIECMLYLTYVIRPSFYFYMSILFLWALQINLLLQIIINRIRIILLDRKRGRILVISVAVLIVALNISVFCIWIPARLQIDRYYIHVNNIWDRTEKCIYLLVDGALNFYFIRVVRTNLVINGLQKYNRLVRFNERIIIVSLLMDAMIIGAMSIPNGFVYTLFHPLAFLVKLNIEMTMANLIRKIALEDSNLQNSFLATYASESSASDSLQLSSPKSQTSLRALIFPLFNSNRHNTWWGRSPSQEDGIKKTEDFSVRSRRVSQMSAHVFGVSKYQTDQKQDVLAMEDVGLASGHVVEERRESGAKSVGAASDGAASDRAASYATGDEVELIPPPATLQRH</sequence>
<keyword evidence="4" id="KW-1185">Reference proteome</keyword>
<protein>
    <submittedName>
        <fullName evidence="3">Uncharacterized protein</fullName>
    </submittedName>
</protein>
<accession>A0AAN6RJF6</accession>
<keyword evidence="2" id="KW-0472">Membrane</keyword>
<dbReference type="AlphaFoldDB" id="A0AAN6RJF6"/>
<evidence type="ECO:0000256" key="1">
    <source>
        <dbReference type="SAM" id="MobiDB-lite"/>
    </source>
</evidence>
<evidence type="ECO:0000313" key="4">
    <source>
        <dbReference type="Proteomes" id="UP001280581"/>
    </source>
</evidence>
<evidence type="ECO:0000313" key="3">
    <source>
        <dbReference type="EMBL" id="KAK3215555.1"/>
    </source>
</evidence>
<organism evidence="3 4">
    <name type="scientific">Pseudopithomyces chartarum</name>
    <dbReference type="NCBI Taxonomy" id="1892770"/>
    <lineage>
        <taxon>Eukaryota</taxon>
        <taxon>Fungi</taxon>
        <taxon>Dikarya</taxon>
        <taxon>Ascomycota</taxon>
        <taxon>Pezizomycotina</taxon>
        <taxon>Dothideomycetes</taxon>
        <taxon>Pleosporomycetidae</taxon>
        <taxon>Pleosporales</taxon>
        <taxon>Massarineae</taxon>
        <taxon>Didymosphaeriaceae</taxon>
        <taxon>Pseudopithomyces</taxon>
    </lineage>
</organism>
<feature type="transmembrane region" description="Helical" evidence="2">
    <location>
        <begin position="75"/>
        <end position="100"/>
    </location>
</feature>
<keyword evidence="2" id="KW-0812">Transmembrane</keyword>
<feature type="compositionally biased region" description="Low complexity" evidence="1">
    <location>
        <begin position="393"/>
        <end position="414"/>
    </location>
</feature>
<proteinExistence type="predicted"/>
<feature type="compositionally biased region" description="Pro residues" evidence="1">
    <location>
        <begin position="420"/>
        <end position="429"/>
    </location>
</feature>
<feature type="transmembrane region" description="Helical" evidence="2">
    <location>
        <begin position="143"/>
        <end position="168"/>
    </location>
</feature>
<reference evidence="3 4" key="1">
    <citation type="submission" date="2021-02" db="EMBL/GenBank/DDBJ databases">
        <title>Genome assembly of Pseudopithomyces chartarum.</title>
        <authorList>
            <person name="Jauregui R."/>
            <person name="Singh J."/>
            <person name="Voisey C."/>
        </authorList>
    </citation>
    <scope>NUCLEOTIDE SEQUENCE [LARGE SCALE GENOMIC DNA]</scope>
    <source>
        <strain evidence="3 4">AGR01</strain>
    </source>
</reference>
<feature type="transmembrane region" description="Helical" evidence="2">
    <location>
        <begin position="106"/>
        <end position="131"/>
    </location>
</feature>
<dbReference type="PANTHER" id="PTHR35179:SF1">
    <property type="entry name" value="INTEGRAL MEMBRANE PROTEIN"/>
    <property type="match status" value="1"/>
</dbReference>
<feature type="transmembrane region" description="Helical" evidence="2">
    <location>
        <begin position="40"/>
        <end position="63"/>
    </location>
</feature>
<evidence type="ECO:0000256" key="2">
    <source>
        <dbReference type="SAM" id="Phobius"/>
    </source>
</evidence>
<feature type="transmembrane region" description="Helical" evidence="2">
    <location>
        <begin position="222"/>
        <end position="240"/>
    </location>
</feature>
<keyword evidence="2" id="KW-1133">Transmembrane helix</keyword>
<comment type="caution">
    <text evidence="3">The sequence shown here is derived from an EMBL/GenBank/DDBJ whole genome shotgun (WGS) entry which is preliminary data.</text>
</comment>
<name>A0AAN6RJF6_9PLEO</name>
<feature type="region of interest" description="Disordered" evidence="1">
    <location>
        <begin position="385"/>
        <end position="429"/>
    </location>
</feature>
<gene>
    <name evidence="3" type="ORF">GRF29_8g381062</name>
</gene>